<keyword evidence="3" id="KW-1185">Reference proteome</keyword>
<name>A0A6A6EBE2_9PEZI</name>
<proteinExistence type="predicted"/>
<reference evidence="2" key="1">
    <citation type="journal article" date="2020" name="Stud. Mycol.">
        <title>101 Dothideomycetes genomes: a test case for predicting lifestyles and emergence of pathogens.</title>
        <authorList>
            <person name="Haridas S."/>
            <person name="Albert R."/>
            <person name="Binder M."/>
            <person name="Bloem J."/>
            <person name="Labutti K."/>
            <person name="Salamov A."/>
            <person name="Andreopoulos B."/>
            <person name="Baker S."/>
            <person name="Barry K."/>
            <person name="Bills G."/>
            <person name="Bluhm B."/>
            <person name="Cannon C."/>
            <person name="Castanera R."/>
            <person name="Culley D."/>
            <person name="Daum C."/>
            <person name="Ezra D."/>
            <person name="Gonzalez J."/>
            <person name="Henrissat B."/>
            <person name="Kuo A."/>
            <person name="Liang C."/>
            <person name="Lipzen A."/>
            <person name="Lutzoni F."/>
            <person name="Magnuson J."/>
            <person name="Mondo S."/>
            <person name="Nolan M."/>
            <person name="Ohm R."/>
            <person name="Pangilinan J."/>
            <person name="Park H.-J."/>
            <person name="Ramirez L."/>
            <person name="Alfaro M."/>
            <person name="Sun H."/>
            <person name="Tritt A."/>
            <person name="Yoshinaga Y."/>
            <person name="Zwiers L.-H."/>
            <person name="Turgeon B."/>
            <person name="Goodwin S."/>
            <person name="Spatafora J."/>
            <person name="Crous P."/>
            <person name="Grigoriev I."/>
        </authorList>
    </citation>
    <scope>NUCLEOTIDE SEQUENCE</scope>
    <source>
        <strain evidence="2">CBS 207.26</strain>
    </source>
</reference>
<evidence type="ECO:0000313" key="2">
    <source>
        <dbReference type="EMBL" id="KAF2188385.1"/>
    </source>
</evidence>
<dbReference type="Proteomes" id="UP000800200">
    <property type="component" value="Unassembled WGS sequence"/>
</dbReference>
<dbReference type="GO" id="GO:0016747">
    <property type="term" value="F:acyltransferase activity, transferring groups other than amino-acyl groups"/>
    <property type="evidence" value="ECO:0007669"/>
    <property type="project" value="InterPro"/>
</dbReference>
<dbReference type="Gene3D" id="3.40.630.30">
    <property type="match status" value="1"/>
</dbReference>
<organism evidence="2 3">
    <name type="scientific">Zopfia rhizophila CBS 207.26</name>
    <dbReference type="NCBI Taxonomy" id="1314779"/>
    <lineage>
        <taxon>Eukaryota</taxon>
        <taxon>Fungi</taxon>
        <taxon>Dikarya</taxon>
        <taxon>Ascomycota</taxon>
        <taxon>Pezizomycotina</taxon>
        <taxon>Dothideomycetes</taxon>
        <taxon>Dothideomycetes incertae sedis</taxon>
        <taxon>Zopfiaceae</taxon>
        <taxon>Zopfia</taxon>
    </lineage>
</organism>
<dbReference type="AlphaFoldDB" id="A0A6A6EBE2"/>
<dbReference type="InterPro" id="IPR000182">
    <property type="entry name" value="GNAT_dom"/>
</dbReference>
<dbReference type="OrthoDB" id="2744543at2759"/>
<dbReference type="SUPFAM" id="SSF55729">
    <property type="entry name" value="Acyl-CoA N-acyltransferases (Nat)"/>
    <property type="match status" value="1"/>
</dbReference>
<evidence type="ECO:0000313" key="3">
    <source>
        <dbReference type="Proteomes" id="UP000800200"/>
    </source>
</evidence>
<dbReference type="PANTHER" id="PTHR42791">
    <property type="entry name" value="GNAT FAMILY ACETYLTRANSFERASE"/>
    <property type="match status" value="1"/>
</dbReference>
<dbReference type="InterPro" id="IPR016181">
    <property type="entry name" value="Acyl_CoA_acyltransferase"/>
</dbReference>
<dbReference type="CDD" id="cd04301">
    <property type="entry name" value="NAT_SF"/>
    <property type="match status" value="1"/>
</dbReference>
<dbReference type="EMBL" id="ML994624">
    <property type="protein sequence ID" value="KAF2188385.1"/>
    <property type="molecule type" value="Genomic_DNA"/>
</dbReference>
<protein>
    <recommendedName>
        <fullName evidence="1">N-acetyltransferase domain-containing protein</fullName>
    </recommendedName>
</protein>
<sequence>MDPIPSSSKLTVENPSLRPARLSDLPSIARCWYNAFFDDEVIGDIMHPHRKRFPEDVYWFLLRGIRERFWDWRHQFVVVTVREEGRERIVGSADWRRIGDGGKERELWWGDPRTLICPTLSLYHRLSLYIFPNRAADPGRSSFLTSAVASSQKHWTGDRAECWDLYTCGVHPDFQGKGVGKILVDWGLQIGDNEGVCASVICGEKNRGFYGKSGLVEDVWEQGKGRSDGSGIMLFRSARKGL</sequence>
<feature type="domain" description="N-acetyltransferase" evidence="1">
    <location>
        <begin position="161"/>
        <end position="239"/>
    </location>
</feature>
<dbReference type="PROSITE" id="PS51186">
    <property type="entry name" value="GNAT"/>
    <property type="match status" value="1"/>
</dbReference>
<accession>A0A6A6EBE2</accession>
<dbReference type="PANTHER" id="PTHR42791:SF16">
    <property type="entry name" value="N-ACETYLTRANSFERASE DOMAIN-CONTAINING PROTEIN"/>
    <property type="match status" value="1"/>
</dbReference>
<dbReference type="Pfam" id="PF00583">
    <property type="entry name" value="Acetyltransf_1"/>
    <property type="match status" value="1"/>
</dbReference>
<evidence type="ECO:0000259" key="1">
    <source>
        <dbReference type="PROSITE" id="PS51186"/>
    </source>
</evidence>
<gene>
    <name evidence="2" type="ORF">K469DRAFT_737677</name>
</gene>
<dbReference type="InterPro" id="IPR052523">
    <property type="entry name" value="Trichothecene_AcTrans"/>
</dbReference>